<evidence type="ECO:0000256" key="2">
    <source>
        <dbReference type="ARBA" id="ARBA00023027"/>
    </source>
</evidence>
<reference evidence="4 5" key="1">
    <citation type="submission" date="2017-03" db="EMBL/GenBank/DDBJ databases">
        <title>Genome analysis of strain PAMC 26510.</title>
        <authorList>
            <person name="Oh H.-M."/>
            <person name="Yang J.-A."/>
        </authorList>
    </citation>
    <scope>NUCLEOTIDE SEQUENCE [LARGE SCALE GENOMIC DNA]</scope>
    <source>
        <strain evidence="4 5">PAMC 26510</strain>
    </source>
</reference>
<dbReference type="CDD" id="cd12164">
    <property type="entry name" value="GDH_like_2"/>
    <property type="match status" value="1"/>
</dbReference>
<dbReference type="SUPFAM" id="SSF51735">
    <property type="entry name" value="NAD(P)-binding Rossmann-fold domains"/>
    <property type="match status" value="1"/>
</dbReference>
<feature type="domain" description="D-isomer specific 2-hydroxyacid dehydrogenase NAD-binding" evidence="3">
    <location>
        <begin position="102"/>
        <end position="273"/>
    </location>
</feature>
<keyword evidence="2" id="KW-0520">NAD</keyword>
<organism evidence="4 5">
    <name type="scientific">Caballeronia sordidicola</name>
    <name type="common">Burkholderia sordidicola</name>
    <dbReference type="NCBI Taxonomy" id="196367"/>
    <lineage>
        <taxon>Bacteria</taxon>
        <taxon>Pseudomonadati</taxon>
        <taxon>Pseudomonadota</taxon>
        <taxon>Betaproteobacteria</taxon>
        <taxon>Burkholderiales</taxon>
        <taxon>Burkholderiaceae</taxon>
        <taxon>Caballeronia</taxon>
    </lineage>
</organism>
<sequence>MAFLYKADPVRGAQWGALFAQQAPDIAFHLWPDVGDPAAIRYLAAWQPPDNPLEALPNLEVIFSVGAGVDQFDLSRVPEHIPVVRMIEPGIAQGMVEYVTQAVLTIHRDVAAYAAQQARQEWKARHVRPASSRRIGVLGLGMLGTAVLERLRLFGFDCAGWSRSGGQIEGVQCHAGAAALDAFLARTDILVCLLPLTQETQGMLDAALFNKLPRGASLIQTGRGPHLNQEDLLAALESGQLDTAILDVTDPEPLPAGHALWTHPRVRITPHIASATRPEGAVETVLENLRRHERGLPLIGQVDRSRGY</sequence>
<dbReference type="AlphaFoldDB" id="A0A242MHN2"/>
<dbReference type="EMBL" id="NBTY01000135">
    <property type="protein sequence ID" value="OTP70813.1"/>
    <property type="molecule type" value="Genomic_DNA"/>
</dbReference>
<evidence type="ECO:0000259" key="3">
    <source>
        <dbReference type="Pfam" id="PF02826"/>
    </source>
</evidence>
<evidence type="ECO:0000256" key="1">
    <source>
        <dbReference type="ARBA" id="ARBA00023002"/>
    </source>
</evidence>
<dbReference type="RefSeq" id="WP_062001922.1">
    <property type="nucleotide sequence ID" value="NZ_NBTY01000135.1"/>
</dbReference>
<dbReference type="GO" id="GO:0016491">
    <property type="term" value="F:oxidoreductase activity"/>
    <property type="evidence" value="ECO:0007669"/>
    <property type="project" value="UniProtKB-KW"/>
</dbReference>
<evidence type="ECO:0000313" key="4">
    <source>
        <dbReference type="EMBL" id="OTP70813.1"/>
    </source>
</evidence>
<dbReference type="SUPFAM" id="SSF52283">
    <property type="entry name" value="Formate/glycerate dehydrogenase catalytic domain-like"/>
    <property type="match status" value="1"/>
</dbReference>
<name>A0A242MHN2_CABSO</name>
<dbReference type="GO" id="GO:0051287">
    <property type="term" value="F:NAD binding"/>
    <property type="evidence" value="ECO:0007669"/>
    <property type="project" value="InterPro"/>
</dbReference>
<proteinExistence type="predicted"/>
<protein>
    <submittedName>
        <fullName evidence="4">D-3-phosphoglycerate dehydrogenase</fullName>
    </submittedName>
</protein>
<accession>A0A242MHN2</accession>
<dbReference type="Proteomes" id="UP000194546">
    <property type="component" value="Unassembled WGS sequence"/>
</dbReference>
<dbReference type="Pfam" id="PF02826">
    <property type="entry name" value="2-Hacid_dh_C"/>
    <property type="match status" value="1"/>
</dbReference>
<dbReference type="PANTHER" id="PTHR43333:SF1">
    <property type="entry name" value="D-ISOMER SPECIFIC 2-HYDROXYACID DEHYDROGENASE NAD-BINDING DOMAIN-CONTAINING PROTEIN"/>
    <property type="match status" value="1"/>
</dbReference>
<keyword evidence="1" id="KW-0560">Oxidoreductase</keyword>
<comment type="caution">
    <text evidence="4">The sequence shown here is derived from an EMBL/GenBank/DDBJ whole genome shotgun (WGS) entry which is preliminary data.</text>
</comment>
<dbReference type="PANTHER" id="PTHR43333">
    <property type="entry name" value="2-HACID_DH_C DOMAIN-CONTAINING PROTEIN"/>
    <property type="match status" value="1"/>
</dbReference>
<dbReference type="InterPro" id="IPR036291">
    <property type="entry name" value="NAD(P)-bd_dom_sf"/>
</dbReference>
<evidence type="ECO:0000313" key="5">
    <source>
        <dbReference type="Proteomes" id="UP000194546"/>
    </source>
</evidence>
<dbReference type="Gene3D" id="3.40.50.720">
    <property type="entry name" value="NAD(P)-binding Rossmann-like Domain"/>
    <property type="match status" value="2"/>
</dbReference>
<dbReference type="InterPro" id="IPR006140">
    <property type="entry name" value="D-isomer_DH_NAD-bd"/>
</dbReference>
<gene>
    <name evidence="4" type="ORF">PAMC26510_24620</name>
</gene>